<dbReference type="RefSeq" id="WP_139118018.1">
    <property type="nucleotide sequence ID" value="NZ_CP076250.1"/>
</dbReference>
<organism evidence="1 2">
    <name type="scientific">Xanthomonas graminis pv. poae</name>
    <dbReference type="NCBI Taxonomy" id="227946"/>
    <lineage>
        <taxon>Bacteria</taxon>
        <taxon>Pseudomonadati</taxon>
        <taxon>Pseudomonadota</taxon>
        <taxon>Gammaproteobacteria</taxon>
        <taxon>Lysobacterales</taxon>
        <taxon>Lysobacteraceae</taxon>
        <taxon>Xanthomonas</taxon>
        <taxon>Xanthomonas translucens group</taxon>
        <taxon>Xanthomonas graminis</taxon>
    </lineage>
</organism>
<gene>
    <name evidence="1" type="ORF">XTPLMG728_0994</name>
</gene>
<name>A0A0K2ZLA6_9XANT</name>
<reference evidence="1 2" key="1">
    <citation type="submission" date="2015-07" db="EMBL/GenBank/DDBJ databases">
        <authorList>
            <person name="Noorani M."/>
        </authorList>
    </citation>
    <scope>NUCLEOTIDE SEQUENCE [LARGE SCALE GENOMIC DNA]</scope>
    <source>
        <strain evidence="1">LMG728</strain>
    </source>
</reference>
<evidence type="ECO:0000313" key="2">
    <source>
        <dbReference type="Proteomes" id="UP000041247"/>
    </source>
</evidence>
<evidence type="ECO:0000313" key="1">
    <source>
        <dbReference type="EMBL" id="CTP85742.1"/>
    </source>
</evidence>
<accession>A0A0K2ZLA6</accession>
<protein>
    <submittedName>
        <fullName evidence="1">Uncharacterized protein</fullName>
    </submittedName>
</protein>
<dbReference type="Proteomes" id="UP000041247">
    <property type="component" value="Unassembled WGS sequence"/>
</dbReference>
<proteinExistence type="predicted"/>
<sequence>MANSPACGTCDTFEWLVLMDVLSFEDLEFTVLGGPLASSMFGMPQSGLLKFRLASGKRFFLMRDGDALSDSRFRSTDIVCFYASMLLVKEDVLIAQAQRFNALVRQGIRACLLYRRKVGKLDQALEKCTGAAVRIEWEKPSMHAEQWRSGLMLSPGWKKRIREHVTSLVANYMHTCAPSGDALAQRPCLKEGKGV</sequence>
<dbReference type="AlphaFoldDB" id="A0A0K2ZLA6"/>
<dbReference type="EMBL" id="CXOK01000025">
    <property type="protein sequence ID" value="CTP85742.1"/>
    <property type="molecule type" value="Genomic_DNA"/>
</dbReference>